<organism evidence="3 4">
    <name type="scientific">Grifola frondosa</name>
    <name type="common">Maitake</name>
    <name type="synonym">Polyporus frondosus</name>
    <dbReference type="NCBI Taxonomy" id="5627"/>
    <lineage>
        <taxon>Eukaryota</taxon>
        <taxon>Fungi</taxon>
        <taxon>Dikarya</taxon>
        <taxon>Basidiomycota</taxon>
        <taxon>Agaricomycotina</taxon>
        <taxon>Agaricomycetes</taxon>
        <taxon>Polyporales</taxon>
        <taxon>Grifolaceae</taxon>
        <taxon>Grifola</taxon>
    </lineage>
</organism>
<feature type="transmembrane region" description="Helical" evidence="1">
    <location>
        <begin position="94"/>
        <end position="111"/>
    </location>
</feature>
<gene>
    <name evidence="3" type="ORF">A0H81_05763</name>
</gene>
<keyword evidence="1" id="KW-0812">Transmembrane</keyword>
<comment type="caution">
    <text evidence="3">The sequence shown here is derived from an EMBL/GenBank/DDBJ whole genome shotgun (WGS) entry which is preliminary data.</text>
</comment>
<keyword evidence="1" id="KW-0472">Membrane</keyword>
<protein>
    <recommendedName>
        <fullName evidence="2">DUF6534 domain-containing protein</fullName>
    </recommendedName>
</protein>
<dbReference type="Proteomes" id="UP000092993">
    <property type="component" value="Unassembled WGS sequence"/>
</dbReference>
<feature type="transmembrane region" description="Helical" evidence="1">
    <location>
        <begin position="200"/>
        <end position="221"/>
    </location>
</feature>
<sequence length="318" mass="35628">MSSPIFEVNLSDSMGSMLVGQFLACVLWGINCVQLFWYFSIYAADSISMKTLVICLWIMDTLDHILMLQGIWNPLIAHWGNPVELTKLLPADTHHVWASAIVSFSVQLFFIRRVHLLNEKKLLWSLILAILAVYQLCIAIVYPVLAFKHGTLEYLGTPVILALQISDRACTVITDVSISVSIVWLLLQKGIPKWTSSRQMFVRILIVTINTNMWTALVALIDFCVMPVSSLYMASFLGNLNARRFVNKESTTINEFMSVLPDEIIDRGRDPSLVVFRNPSGGSTTVTDPENGIPMIKIERSQITQTDTNSVDLKSGSN</sequence>
<evidence type="ECO:0000313" key="3">
    <source>
        <dbReference type="EMBL" id="OBZ74336.1"/>
    </source>
</evidence>
<feature type="transmembrane region" description="Helical" evidence="1">
    <location>
        <begin position="20"/>
        <end position="39"/>
    </location>
</feature>
<dbReference type="OrthoDB" id="3063206at2759"/>
<dbReference type="EMBL" id="LUGG01000005">
    <property type="protein sequence ID" value="OBZ74336.1"/>
    <property type="molecule type" value="Genomic_DNA"/>
</dbReference>
<dbReference type="STRING" id="5627.A0A1C7MD89"/>
<feature type="transmembrane region" description="Helical" evidence="1">
    <location>
        <begin position="165"/>
        <end position="188"/>
    </location>
</feature>
<reference evidence="3 4" key="1">
    <citation type="submission" date="2016-03" db="EMBL/GenBank/DDBJ databases">
        <title>Whole genome sequencing of Grifola frondosa 9006-11.</title>
        <authorList>
            <person name="Min B."/>
            <person name="Park H."/>
            <person name="Kim J.-G."/>
            <person name="Cho H."/>
            <person name="Oh Y.-L."/>
            <person name="Kong W.-S."/>
            <person name="Choi I.-G."/>
        </authorList>
    </citation>
    <scope>NUCLEOTIDE SEQUENCE [LARGE SCALE GENOMIC DNA]</scope>
    <source>
        <strain evidence="3 4">9006-11</strain>
    </source>
</reference>
<keyword evidence="4" id="KW-1185">Reference proteome</keyword>
<evidence type="ECO:0000313" key="4">
    <source>
        <dbReference type="Proteomes" id="UP000092993"/>
    </source>
</evidence>
<feature type="transmembrane region" description="Helical" evidence="1">
    <location>
        <begin position="123"/>
        <end position="145"/>
    </location>
</feature>
<dbReference type="InterPro" id="IPR045339">
    <property type="entry name" value="DUF6534"/>
</dbReference>
<dbReference type="PANTHER" id="PTHR40465:SF1">
    <property type="entry name" value="DUF6534 DOMAIN-CONTAINING PROTEIN"/>
    <property type="match status" value="1"/>
</dbReference>
<feature type="transmembrane region" description="Helical" evidence="1">
    <location>
        <begin position="51"/>
        <end position="72"/>
    </location>
</feature>
<feature type="domain" description="DUF6534" evidence="2">
    <location>
        <begin position="172"/>
        <end position="244"/>
    </location>
</feature>
<evidence type="ECO:0000256" key="1">
    <source>
        <dbReference type="SAM" id="Phobius"/>
    </source>
</evidence>
<dbReference type="OMA" id="TINTNMW"/>
<dbReference type="AlphaFoldDB" id="A0A1C7MD89"/>
<keyword evidence="1" id="KW-1133">Transmembrane helix</keyword>
<evidence type="ECO:0000259" key="2">
    <source>
        <dbReference type="Pfam" id="PF20152"/>
    </source>
</evidence>
<name>A0A1C7MD89_GRIFR</name>
<dbReference type="PANTHER" id="PTHR40465">
    <property type="entry name" value="CHROMOSOME 1, WHOLE GENOME SHOTGUN SEQUENCE"/>
    <property type="match status" value="1"/>
</dbReference>
<accession>A0A1C7MD89</accession>
<dbReference type="Pfam" id="PF20152">
    <property type="entry name" value="DUF6534"/>
    <property type="match status" value="1"/>
</dbReference>
<proteinExistence type="predicted"/>